<evidence type="ECO:0000256" key="10">
    <source>
        <dbReference type="ARBA" id="ARBA00023128"/>
    </source>
</evidence>
<evidence type="ECO:0000256" key="15">
    <source>
        <dbReference type="PIRSR" id="PIRSR000350-4"/>
    </source>
</evidence>
<keyword evidence="4 17" id="KW-0963">Cytoplasm</keyword>
<evidence type="ECO:0000256" key="7">
    <source>
        <dbReference type="ARBA" id="ARBA00022857"/>
    </source>
</evidence>
<dbReference type="PANTHER" id="PTHR42737:SF2">
    <property type="entry name" value="GLUTATHIONE REDUCTASE"/>
    <property type="match status" value="1"/>
</dbReference>
<dbReference type="NCBIfam" id="NF004776">
    <property type="entry name" value="PRK06116.1"/>
    <property type="match status" value="1"/>
</dbReference>
<dbReference type="GO" id="GO:0034599">
    <property type="term" value="P:cellular response to oxidative stress"/>
    <property type="evidence" value="ECO:0007669"/>
    <property type="project" value="TreeGrafter"/>
</dbReference>
<dbReference type="GO" id="GO:0004362">
    <property type="term" value="F:glutathione-disulfide reductase (NADPH) activity"/>
    <property type="evidence" value="ECO:0007669"/>
    <property type="project" value="UniProtKB-EC"/>
</dbReference>
<evidence type="ECO:0000256" key="3">
    <source>
        <dbReference type="ARBA" id="ARBA00007532"/>
    </source>
</evidence>
<keyword evidence="14" id="KW-0547">Nucleotide-binding</keyword>
<dbReference type="FunFam" id="3.30.390.30:FF:000003">
    <property type="entry name" value="Glutathione reductase"/>
    <property type="match status" value="1"/>
</dbReference>
<feature type="binding site" evidence="14">
    <location>
        <position position="96"/>
    </location>
    <ligand>
        <name>FAD</name>
        <dbReference type="ChEBI" id="CHEBI:57692"/>
    </ligand>
</feature>
<evidence type="ECO:0000313" key="21">
    <source>
        <dbReference type="EMBL" id="CEM31440.1"/>
    </source>
</evidence>
<dbReference type="InterPro" id="IPR012999">
    <property type="entry name" value="Pyr_OxRdtase_I_AS"/>
</dbReference>
<organism evidence="21">
    <name type="scientific">Chromera velia CCMP2878</name>
    <dbReference type="NCBI Taxonomy" id="1169474"/>
    <lineage>
        <taxon>Eukaryota</taxon>
        <taxon>Sar</taxon>
        <taxon>Alveolata</taxon>
        <taxon>Colpodellida</taxon>
        <taxon>Chromeraceae</taxon>
        <taxon>Chromera</taxon>
    </lineage>
</organism>
<accession>A0A0G4GMT1</accession>
<dbReference type="EMBL" id="CDMZ01001358">
    <property type="protein sequence ID" value="CEM31440.1"/>
    <property type="molecule type" value="Genomic_DNA"/>
</dbReference>
<feature type="active site" description="Proton acceptor" evidence="13">
    <location>
        <position position="487"/>
    </location>
</feature>
<evidence type="ECO:0000256" key="17">
    <source>
        <dbReference type="RuleBase" id="RU365016"/>
    </source>
</evidence>
<evidence type="ECO:0000256" key="16">
    <source>
        <dbReference type="RuleBase" id="RU003691"/>
    </source>
</evidence>
<feature type="binding site" evidence="14">
    <location>
        <position position="306"/>
    </location>
    <ligand>
        <name>NAD(+)</name>
        <dbReference type="ChEBI" id="CHEBI:57540"/>
    </ligand>
</feature>
<dbReference type="GO" id="GO:0050660">
    <property type="term" value="F:flavin adenine dinucleotide binding"/>
    <property type="evidence" value="ECO:0007669"/>
    <property type="project" value="InterPro"/>
</dbReference>
<keyword evidence="10" id="KW-0496">Mitochondrion</keyword>
<keyword evidence="11" id="KW-1015">Disulfide bond</keyword>
<evidence type="ECO:0000259" key="20">
    <source>
        <dbReference type="Pfam" id="PF07992"/>
    </source>
</evidence>
<protein>
    <recommendedName>
        <fullName evidence="17">Glutathione reductase</fullName>
        <ecNumber evidence="17">1.8.1.7</ecNumber>
    </recommendedName>
</protein>
<comment type="similarity">
    <text evidence="3 16">Belongs to the class-I pyridine nucleotide-disulfide oxidoreductase family.</text>
</comment>
<feature type="binding site" evidence="14">
    <location>
        <position position="347"/>
    </location>
    <ligand>
        <name>FAD</name>
        <dbReference type="ChEBI" id="CHEBI:57692"/>
    </ligand>
</feature>
<evidence type="ECO:0000256" key="14">
    <source>
        <dbReference type="PIRSR" id="PIRSR000350-3"/>
    </source>
</evidence>
<comment type="catalytic activity">
    <reaction evidence="17">
        <text>2 glutathione + NADP(+) = glutathione disulfide + NADPH + H(+)</text>
        <dbReference type="Rhea" id="RHEA:11740"/>
        <dbReference type="ChEBI" id="CHEBI:15378"/>
        <dbReference type="ChEBI" id="CHEBI:57783"/>
        <dbReference type="ChEBI" id="CHEBI:57925"/>
        <dbReference type="ChEBI" id="CHEBI:58297"/>
        <dbReference type="ChEBI" id="CHEBI:58349"/>
        <dbReference type="EC" id="1.8.1.7"/>
    </reaction>
</comment>
<evidence type="ECO:0000256" key="8">
    <source>
        <dbReference type="ARBA" id="ARBA00022946"/>
    </source>
</evidence>
<dbReference type="Pfam" id="PF07992">
    <property type="entry name" value="Pyr_redox_2"/>
    <property type="match status" value="1"/>
</dbReference>
<dbReference type="Gene3D" id="3.30.390.30">
    <property type="match status" value="1"/>
</dbReference>
<evidence type="ECO:0000256" key="11">
    <source>
        <dbReference type="ARBA" id="ARBA00023157"/>
    </source>
</evidence>
<dbReference type="InterPro" id="IPR036188">
    <property type="entry name" value="FAD/NAD-bd_sf"/>
</dbReference>
<dbReference type="AlphaFoldDB" id="A0A0G4GMT1"/>
<dbReference type="GO" id="GO:0006749">
    <property type="term" value="P:glutathione metabolic process"/>
    <property type="evidence" value="ECO:0007669"/>
    <property type="project" value="InterPro"/>
</dbReference>
<dbReference type="GO" id="GO:0050661">
    <property type="term" value="F:NADP binding"/>
    <property type="evidence" value="ECO:0007669"/>
    <property type="project" value="InterPro"/>
</dbReference>
<feature type="signal peptide" evidence="18">
    <location>
        <begin position="1"/>
        <end position="17"/>
    </location>
</feature>
<feature type="disulfide bond" description="Redox-active" evidence="15">
    <location>
        <begin position="87"/>
        <end position="92"/>
    </location>
</feature>
<keyword evidence="12 16" id="KW-0676">Redox-active center</keyword>
<feature type="domain" description="Pyridine nucleotide-disulphide oxidoreductase dimerisation" evidence="19">
    <location>
        <begin position="383"/>
        <end position="497"/>
    </location>
</feature>
<keyword evidence="18" id="KW-0732">Signal</keyword>
<keyword evidence="9 16" id="KW-0560">Oxidoreductase</keyword>
<feature type="domain" description="FAD/NAD(P)-binding" evidence="20">
    <location>
        <begin position="50"/>
        <end position="362"/>
    </location>
</feature>
<dbReference type="InterPro" id="IPR046952">
    <property type="entry name" value="GSHR/TRXR-like"/>
</dbReference>
<dbReference type="InterPro" id="IPR001100">
    <property type="entry name" value="Pyr_nuc-diS_OxRdtase"/>
</dbReference>
<evidence type="ECO:0000259" key="19">
    <source>
        <dbReference type="Pfam" id="PF02852"/>
    </source>
</evidence>
<feature type="chain" id="PRO_5005190232" description="Glutathione reductase" evidence="18">
    <location>
        <begin position="18"/>
        <end position="508"/>
    </location>
</feature>
<evidence type="ECO:0000256" key="6">
    <source>
        <dbReference type="ARBA" id="ARBA00022827"/>
    </source>
</evidence>
<dbReference type="PIRSF" id="PIRSF000350">
    <property type="entry name" value="Mercury_reductase_MerA"/>
    <property type="match status" value="1"/>
</dbReference>
<dbReference type="InterPro" id="IPR006322">
    <property type="entry name" value="Glutathione_Rdtase_euk/bac"/>
</dbReference>
<comment type="function">
    <text evidence="17">Catalyzes the reduction of glutathione disulfide (GSSG) to reduced glutathione (GSH). Constitutes the major mechanism to maintain a high GSH:GSSG ratio in the cytosol.</text>
</comment>
<dbReference type="GO" id="GO:0045454">
    <property type="term" value="P:cell redox homeostasis"/>
    <property type="evidence" value="ECO:0007669"/>
    <property type="project" value="InterPro"/>
</dbReference>
<dbReference type="SUPFAM" id="SSF55424">
    <property type="entry name" value="FAD/NAD-linked reductases, dimerisation (C-terminal) domain"/>
    <property type="match status" value="1"/>
</dbReference>
<keyword evidence="8" id="KW-0809">Transit peptide</keyword>
<evidence type="ECO:0000256" key="13">
    <source>
        <dbReference type="PIRSR" id="PIRSR000350-2"/>
    </source>
</evidence>
<evidence type="ECO:0000256" key="12">
    <source>
        <dbReference type="ARBA" id="ARBA00023284"/>
    </source>
</evidence>
<evidence type="ECO:0000256" key="5">
    <source>
        <dbReference type="ARBA" id="ARBA00022630"/>
    </source>
</evidence>
<feature type="binding site" evidence="14">
    <location>
        <begin position="217"/>
        <end position="224"/>
    </location>
    <ligand>
        <name>NAD(+)</name>
        <dbReference type="ChEBI" id="CHEBI:57540"/>
    </ligand>
</feature>
<evidence type="ECO:0000256" key="1">
    <source>
        <dbReference type="ARBA" id="ARBA00004173"/>
    </source>
</evidence>
<reference evidence="21" key="1">
    <citation type="submission" date="2014-11" db="EMBL/GenBank/DDBJ databases">
        <authorList>
            <person name="Otto D Thomas"/>
            <person name="Naeem Raeece"/>
        </authorList>
    </citation>
    <scope>NUCLEOTIDE SEQUENCE</scope>
</reference>
<keyword evidence="14" id="KW-0520">NAD</keyword>
<keyword evidence="7 17" id="KW-0521">NADP</keyword>
<dbReference type="GO" id="GO:0005829">
    <property type="term" value="C:cytosol"/>
    <property type="evidence" value="ECO:0007669"/>
    <property type="project" value="TreeGrafter"/>
</dbReference>
<name>A0A0G4GMT1_9ALVE</name>
<gene>
    <name evidence="21" type="ORF">Cvel_4929</name>
</gene>
<dbReference type="PROSITE" id="PS00076">
    <property type="entry name" value="PYRIDINE_REDOX_1"/>
    <property type="match status" value="1"/>
</dbReference>
<dbReference type="InterPro" id="IPR023753">
    <property type="entry name" value="FAD/NAD-binding_dom"/>
</dbReference>
<dbReference type="InterPro" id="IPR016156">
    <property type="entry name" value="FAD/NAD-linked_Rdtase_dimer_sf"/>
</dbReference>
<dbReference type="InterPro" id="IPR004099">
    <property type="entry name" value="Pyr_nucl-diS_OxRdtase_dimer"/>
</dbReference>
<dbReference type="VEuPathDB" id="CryptoDB:Cvel_4929"/>
<proteinExistence type="inferred from homology"/>
<dbReference type="Gene3D" id="3.50.50.60">
    <property type="entry name" value="FAD/NAD(P)-binding domain"/>
    <property type="match status" value="2"/>
</dbReference>
<dbReference type="NCBIfam" id="TIGR01421">
    <property type="entry name" value="gluta_reduc_1"/>
    <property type="match status" value="1"/>
</dbReference>
<dbReference type="PANTHER" id="PTHR42737">
    <property type="entry name" value="GLUTATHIONE REDUCTASE"/>
    <property type="match status" value="1"/>
</dbReference>
<evidence type="ECO:0000256" key="18">
    <source>
        <dbReference type="SAM" id="SignalP"/>
    </source>
</evidence>
<dbReference type="PhylomeDB" id="A0A0G4GMT1"/>
<evidence type="ECO:0000256" key="9">
    <source>
        <dbReference type="ARBA" id="ARBA00023002"/>
    </source>
</evidence>
<comment type="cofactor">
    <cofactor evidence="14">
        <name>FAD</name>
        <dbReference type="ChEBI" id="CHEBI:57692"/>
    </cofactor>
    <text evidence="14">Binds 1 FAD per subunit.</text>
</comment>
<dbReference type="FunFam" id="3.50.50.60:FF:000484">
    <property type="entry name" value="Glutathione reductase, mitochondrial"/>
    <property type="match status" value="1"/>
</dbReference>
<dbReference type="Pfam" id="PF02852">
    <property type="entry name" value="Pyr_redox_dim"/>
    <property type="match status" value="1"/>
</dbReference>
<sequence length="508" mass="54242">MRLGVVIGAVLSVGGSAFSLGRDPASAVGTASRRRQPSTFLQMADPDNHFDYLVIGAGSGGIASARRAATCGAKVAVAERQALGGTCVNVGCVPKKVMFNAASLNEMMHEAFHFGFDVSPKFDWKFLKDARDKYIKRLNGIYGNNLKNSGITLLEGLASFTGPNTVSVGGKEYTAKNILIAVGGKPTRPDVPGAEHCIDSDGFFELEQQPKKVAVIGAGYIAVEIAGIFNALESETVLFTRGETVLRSFDSMVNGHLESEFVRQGLKRETGFNLAKVVKESDGTLTLHGEDGRTFSGFNEVLLATGRSPLVEPLKLDAAGVKTTEKGYIPVDEFSQTNVEGVYALGDVIGKAELTPVAIAAGRRLSDKLFAGKKDSKISYDNIPTVIFSHPPIGTIGLTEEQAKAKYGSENVHVYNSKFVNLWYGPYGIDPMEKPRSVVKVVTTGKDEKVVGLHVIGMGSDELLQGFGVAMKMGCTKADLDNCIAIHPTAAEEVVTLAPWGLPHPENK</sequence>
<evidence type="ECO:0000256" key="2">
    <source>
        <dbReference type="ARBA" id="ARBA00004496"/>
    </source>
</evidence>
<dbReference type="SUPFAM" id="SSF51905">
    <property type="entry name" value="FAD/NAD(P)-binding domain"/>
    <property type="match status" value="1"/>
</dbReference>
<dbReference type="EC" id="1.8.1.7" evidence="17"/>
<keyword evidence="6 14" id="KW-0274">FAD</keyword>
<dbReference type="PRINTS" id="PR00368">
    <property type="entry name" value="FADPNR"/>
</dbReference>
<evidence type="ECO:0000256" key="4">
    <source>
        <dbReference type="ARBA" id="ARBA00022490"/>
    </source>
</evidence>
<dbReference type="GO" id="GO:0005739">
    <property type="term" value="C:mitochondrion"/>
    <property type="evidence" value="ECO:0007669"/>
    <property type="project" value="UniProtKB-SubCell"/>
</dbReference>
<comment type="subcellular location">
    <subcellularLocation>
        <location evidence="2 17">Cytoplasm</location>
    </subcellularLocation>
    <subcellularLocation>
        <location evidence="1">Mitochondrion</location>
    </subcellularLocation>
</comment>
<keyword evidence="5 16" id="KW-0285">Flavoprotein</keyword>
<dbReference type="PRINTS" id="PR00411">
    <property type="entry name" value="PNDRDTASEI"/>
</dbReference>